<feature type="region of interest" description="Disordered" evidence="1">
    <location>
        <begin position="292"/>
        <end position="321"/>
    </location>
</feature>
<dbReference type="Pfam" id="PF15018">
    <property type="entry name" value="InaF-motif"/>
    <property type="match status" value="1"/>
</dbReference>
<evidence type="ECO:0000313" key="4">
    <source>
        <dbReference type="Proteomes" id="UP001356427"/>
    </source>
</evidence>
<accession>A0AAN8KSZ2</accession>
<reference evidence="3 4" key="1">
    <citation type="submission" date="2021-04" db="EMBL/GenBank/DDBJ databases">
        <authorList>
            <person name="De Guttry C."/>
            <person name="Zahm M."/>
            <person name="Klopp C."/>
            <person name="Cabau C."/>
            <person name="Louis A."/>
            <person name="Berthelot C."/>
            <person name="Parey E."/>
            <person name="Roest Crollius H."/>
            <person name="Montfort J."/>
            <person name="Robinson-Rechavi M."/>
            <person name="Bucao C."/>
            <person name="Bouchez O."/>
            <person name="Gislard M."/>
            <person name="Lluch J."/>
            <person name="Milhes M."/>
            <person name="Lampietro C."/>
            <person name="Lopez Roques C."/>
            <person name="Donnadieu C."/>
            <person name="Braasch I."/>
            <person name="Desvignes T."/>
            <person name="Postlethwait J."/>
            <person name="Bobe J."/>
            <person name="Wedekind C."/>
            <person name="Guiguen Y."/>
        </authorList>
    </citation>
    <scope>NUCLEOTIDE SEQUENCE [LARGE SCALE GENOMIC DNA]</scope>
    <source>
        <strain evidence="3">Cs_M1</strain>
        <tissue evidence="3">Blood</tissue>
    </source>
</reference>
<evidence type="ECO:0000256" key="2">
    <source>
        <dbReference type="SAM" id="Phobius"/>
    </source>
</evidence>
<keyword evidence="2" id="KW-0812">Transmembrane</keyword>
<evidence type="ECO:0008006" key="5">
    <source>
        <dbReference type="Google" id="ProtNLM"/>
    </source>
</evidence>
<gene>
    <name evidence="3" type="ORF">J4Q44_G00317310</name>
</gene>
<feature type="transmembrane region" description="Helical" evidence="2">
    <location>
        <begin position="34"/>
        <end position="60"/>
    </location>
</feature>
<keyword evidence="2" id="KW-0472">Membrane</keyword>
<organism evidence="3 4">
    <name type="scientific">Coregonus suidteri</name>
    <dbReference type="NCBI Taxonomy" id="861788"/>
    <lineage>
        <taxon>Eukaryota</taxon>
        <taxon>Metazoa</taxon>
        <taxon>Chordata</taxon>
        <taxon>Craniata</taxon>
        <taxon>Vertebrata</taxon>
        <taxon>Euteleostomi</taxon>
        <taxon>Actinopterygii</taxon>
        <taxon>Neopterygii</taxon>
        <taxon>Teleostei</taxon>
        <taxon>Protacanthopterygii</taxon>
        <taxon>Salmoniformes</taxon>
        <taxon>Salmonidae</taxon>
        <taxon>Coregoninae</taxon>
        <taxon>Coregonus</taxon>
    </lineage>
</organism>
<protein>
    <recommendedName>
        <fullName evidence="5">Transmembrane protein INAFM2</fullName>
    </recommendedName>
</protein>
<dbReference type="AlphaFoldDB" id="A0AAN8KSZ2"/>
<dbReference type="EMBL" id="JAGTTL010000031">
    <property type="protein sequence ID" value="KAK6297148.1"/>
    <property type="molecule type" value="Genomic_DNA"/>
</dbReference>
<sequence length="321" mass="34516">MRNRDFMPNVERGKPATYTGDKKAKMAAKTNKKWVRLATVFAYVLSVSLAAIILAIYYSIIWNPTSASSSSSSFSRPNAVTTVAANTTNITTSVPNYTVHTGTQNTDTFTRDESRSMASPITIETDTAGTDAFQWLDSSSKSLMVPSDDNTPKTAVEGPTIEHFVTAKSYAATQNKLATQTEVRDASLSVTGVDPANLPTHATRDQEETWWTFGTGTPAVGVQQESLEGSGLDSIQESQAMDSSGTRVTLAKASAAPNADQQALRTDSTSDKAQGTWGLVTFTDVQRDSDLITEGSSHIPEELITMDTGMPQGELHSPERT</sequence>
<dbReference type="PANTHER" id="PTHR34929:SF1">
    <property type="entry name" value="INAF MOTIF CONTAINING 2"/>
    <property type="match status" value="1"/>
</dbReference>
<dbReference type="InterPro" id="IPR029162">
    <property type="entry name" value="InaF-motif"/>
</dbReference>
<proteinExistence type="predicted"/>
<name>A0AAN8KSZ2_9TELE</name>
<keyword evidence="2" id="KW-1133">Transmembrane helix</keyword>
<evidence type="ECO:0000313" key="3">
    <source>
        <dbReference type="EMBL" id="KAK6297148.1"/>
    </source>
</evidence>
<dbReference type="PANTHER" id="PTHR34929">
    <property type="entry name" value="ZGC:153157"/>
    <property type="match status" value="1"/>
</dbReference>
<keyword evidence="4" id="KW-1185">Reference proteome</keyword>
<comment type="caution">
    <text evidence="3">The sequence shown here is derived from an EMBL/GenBank/DDBJ whole genome shotgun (WGS) entry which is preliminary data.</text>
</comment>
<dbReference type="Proteomes" id="UP001356427">
    <property type="component" value="Unassembled WGS sequence"/>
</dbReference>
<evidence type="ECO:0000256" key="1">
    <source>
        <dbReference type="SAM" id="MobiDB-lite"/>
    </source>
</evidence>